<sequence>MLYKDGKLLVVENRKPRSGFFGHVIFPGGEIEKGETPEEAVMREATEELGVDSKDIVYLDTFEDVTLNLGYHRFHAYLVLDFEGEVKNKEPEKGTIQWITLGEARKVLKLVSSRHPLNLAERYINEQGSNKG</sequence>
<evidence type="ECO:0000259" key="3">
    <source>
        <dbReference type="PROSITE" id="PS51462"/>
    </source>
</evidence>
<organism evidence="4 5">
    <name type="scientific">Candidatus Woesebacteria bacterium GW2011_GWA1_45_8</name>
    <dbReference type="NCBI Taxonomy" id="1618559"/>
    <lineage>
        <taxon>Bacteria</taxon>
        <taxon>Candidatus Woeseibacteriota</taxon>
    </lineage>
</organism>
<name>A0A0G1MW63_9BACT</name>
<evidence type="ECO:0000313" key="4">
    <source>
        <dbReference type="EMBL" id="KKU12427.1"/>
    </source>
</evidence>
<comment type="caution">
    <text evidence="4">The sequence shown here is derived from an EMBL/GenBank/DDBJ whole genome shotgun (WGS) entry which is preliminary data.</text>
</comment>
<dbReference type="AlphaFoldDB" id="A0A0G1MW63"/>
<proteinExistence type="inferred from homology"/>
<dbReference type="InterPro" id="IPR015797">
    <property type="entry name" value="NUDIX_hydrolase-like_dom_sf"/>
</dbReference>
<comment type="similarity">
    <text evidence="2">Belongs to the Nudix hydrolase family.</text>
</comment>
<evidence type="ECO:0000256" key="1">
    <source>
        <dbReference type="ARBA" id="ARBA00022801"/>
    </source>
</evidence>
<dbReference type="InterPro" id="IPR020084">
    <property type="entry name" value="NUDIX_hydrolase_CS"/>
</dbReference>
<evidence type="ECO:0000313" key="5">
    <source>
        <dbReference type="Proteomes" id="UP000034653"/>
    </source>
</evidence>
<dbReference type="PROSITE" id="PS51462">
    <property type="entry name" value="NUDIX"/>
    <property type="match status" value="1"/>
</dbReference>
<dbReference type="Gene3D" id="3.90.79.10">
    <property type="entry name" value="Nucleoside Triphosphate Pyrophosphohydrolase"/>
    <property type="match status" value="1"/>
</dbReference>
<dbReference type="PROSITE" id="PS00893">
    <property type="entry name" value="NUDIX_BOX"/>
    <property type="match status" value="1"/>
</dbReference>
<dbReference type="GO" id="GO:0016787">
    <property type="term" value="F:hydrolase activity"/>
    <property type="evidence" value="ECO:0007669"/>
    <property type="project" value="UniProtKB-KW"/>
</dbReference>
<accession>A0A0G1MW63</accession>
<gene>
    <name evidence="4" type="ORF">UX19_C0001G0031</name>
</gene>
<dbReference type="EMBL" id="LCLG01000001">
    <property type="protein sequence ID" value="KKU12427.1"/>
    <property type="molecule type" value="Genomic_DNA"/>
</dbReference>
<dbReference type="InterPro" id="IPR020476">
    <property type="entry name" value="Nudix_hydrolase"/>
</dbReference>
<dbReference type="PANTHER" id="PTHR43736:SF2">
    <property type="entry name" value="MUTT_NUDIX FAMILY PROTEIN"/>
    <property type="match status" value="1"/>
</dbReference>
<reference evidence="4 5" key="1">
    <citation type="journal article" date="2015" name="Nature">
        <title>rRNA introns, odd ribosomes, and small enigmatic genomes across a large radiation of phyla.</title>
        <authorList>
            <person name="Brown C.T."/>
            <person name="Hug L.A."/>
            <person name="Thomas B.C."/>
            <person name="Sharon I."/>
            <person name="Castelle C.J."/>
            <person name="Singh A."/>
            <person name="Wilkins M.J."/>
            <person name="Williams K.H."/>
            <person name="Banfield J.F."/>
        </authorList>
    </citation>
    <scope>NUCLEOTIDE SEQUENCE [LARGE SCALE GENOMIC DNA]</scope>
</reference>
<keyword evidence="1 2" id="KW-0378">Hydrolase</keyword>
<evidence type="ECO:0000256" key="2">
    <source>
        <dbReference type="RuleBase" id="RU003476"/>
    </source>
</evidence>
<dbReference type="Proteomes" id="UP000034653">
    <property type="component" value="Unassembled WGS sequence"/>
</dbReference>
<dbReference type="PANTHER" id="PTHR43736">
    <property type="entry name" value="ADP-RIBOSE PYROPHOSPHATASE"/>
    <property type="match status" value="1"/>
</dbReference>
<dbReference type="PRINTS" id="PR00502">
    <property type="entry name" value="NUDIXFAMILY"/>
</dbReference>
<dbReference type="SUPFAM" id="SSF55811">
    <property type="entry name" value="Nudix"/>
    <property type="match status" value="1"/>
</dbReference>
<feature type="domain" description="Nudix hydrolase" evidence="3">
    <location>
        <begin position="1"/>
        <end position="123"/>
    </location>
</feature>
<dbReference type="InterPro" id="IPR000086">
    <property type="entry name" value="NUDIX_hydrolase_dom"/>
</dbReference>
<protein>
    <submittedName>
        <fullName evidence="4">NUDIX hydrolase</fullName>
    </submittedName>
</protein>
<dbReference type="Pfam" id="PF00293">
    <property type="entry name" value="NUDIX"/>
    <property type="match status" value="1"/>
</dbReference>